<gene>
    <name evidence="4" type="ORF">SAMN05421630_1011108</name>
</gene>
<dbReference type="PANTHER" id="PTHR30024:SF47">
    <property type="entry name" value="TAURINE-BINDING PERIPLASMIC PROTEIN"/>
    <property type="match status" value="1"/>
</dbReference>
<dbReference type="GO" id="GO:0042918">
    <property type="term" value="P:alkanesulfonate transmembrane transport"/>
    <property type="evidence" value="ECO:0007669"/>
    <property type="project" value="TreeGrafter"/>
</dbReference>
<dbReference type="Pfam" id="PF09084">
    <property type="entry name" value="NMT1"/>
    <property type="match status" value="1"/>
</dbReference>
<comment type="similarity">
    <text evidence="2">Belongs to the bacterial solute-binding protein SsuA/TauA family.</text>
</comment>
<accession>A0A222VPN8</accession>
<proteinExistence type="inferred from homology"/>
<keyword evidence="3" id="KW-0732">Signal</keyword>
<dbReference type="OrthoDB" id="9806288at2"/>
<protein>
    <submittedName>
        <fullName evidence="4">ABC-type nitrate/sulfonate/bicarbonate transport system, substrate-binding protein</fullName>
    </submittedName>
</protein>
<comment type="subcellular location">
    <subcellularLocation>
        <location evidence="1">Periplasm</location>
    </subcellularLocation>
</comment>
<dbReference type="SUPFAM" id="SSF53850">
    <property type="entry name" value="Periplasmic binding protein-like II"/>
    <property type="match status" value="1"/>
</dbReference>
<dbReference type="PANTHER" id="PTHR30024">
    <property type="entry name" value="ALIPHATIC SULFONATES-BINDING PROTEIN-RELATED"/>
    <property type="match status" value="1"/>
</dbReference>
<evidence type="ECO:0000256" key="2">
    <source>
        <dbReference type="ARBA" id="ARBA00010742"/>
    </source>
</evidence>
<organism evidence="4 5">
    <name type="scientific">Prauserella marina</name>
    <dbReference type="NCBI Taxonomy" id="530584"/>
    <lineage>
        <taxon>Bacteria</taxon>
        <taxon>Bacillati</taxon>
        <taxon>Actinomycetota</taxon>
        <taxon>Actinomycetes</taxon>
        <taxon>Pseudonocardiales</taxon>
        <taxon>Pseudonocardiaceae</taxon>
        <taxon>Prauserella</taxon>
    </lineage>
</organism>
<dbReference type="Gene3D" id="3.40.190.10">
    <property type="entry name" value="Periplasmic binding protein-like II"/>
    <property type="match status" value="2"/>
</dbReference>
<dbReference type="GO" id="GO:0042597">
    <property type="term" value="C:periplasmic space"/>
    <property type="evidence" value="ECO:0007669"/>
    <property type="project" value="UniProtKB-SubCell"/>
</dbReference>
<dbReference type="InterPro" id="IPR015168">
    <property type="entry name" value="SsuA/THI5"/>
</dbReference>
<dbReference type="Proteomes" id="UP000199494">
    <property type="component" value="Unassembled WGS sequence"/>
</dbReference>
<keyword evidence="5" id="KW-1185">Reference proteome</keyword>
<evidence type="ECO:0000256" key="1">
    <source>
        <dbReference type="ARBA" id="ARBA00004418"/>
    </source>
</evidence>
<dbReference type="STRING" id="530584.SAMN05421630_1011108"/>
<dbReference type="EMBL" id="FMZE01000001">
    <property type="protein sequence ID" value="SDC27921.1"/>
    <property type="molecule type" value="Genomic_DNA"/>
</dbReference>
<dbReference type="KEGG" id="pmad:BAY61_13615"/>
<evidence type="ECO:0000313" key="4">
    <source>
        <dbReference type="EMBL" id="SDC27921.1"/>
    </source>
</evidence>
<reference evidence="4 5" key="1">
    <citation type="submission" date="2016-10" db="EMBL/GenBank/DDBJ databases">
        <authorList>
            <person name="de Groot N.N."/>
        </authorList>
    </citation>
    <scope>NUCLEOTIDE SEQUENCE [LARGE SCALE GENOMIC DNA]</scope>
    <source>
        <strain evidence="4 5">CGMCC 4.5506</strain>
    </source>
</reference>
<dbReference type="PROSITE" id="PS51257">
    <property type="entry name" value="PROKAR_LIPOPROTEIN"/>
    <property type="match status" value="1"/>
</dbReference>
<evidence type="ECO:0000256" key="3">
    <source>
        <dbReference type="ARBA" id="ARBA00022729"/>
    </source>
</evidence>
<sequence length="339" mass="35256">MAERIARRSVLKGLVAAPLLGTALAGCATRHSTTPAGTLNIGQISDSVAFLPLYIAETKGFFTEEGLTLGERPRLGTGAKVAAALKSGSIDLGAGVITDAFNLARIDDGTKIVSSLVTEYYVDVIVAADFEGPGDDATMEDKVAALVGKRIGITGPGSGTEGLVNYLFNAIGRNAAIDSTLVNLGSAATAAIGALKSDRVDALAFFQPIGQQAEATGTGRIYLSPARGDIPSMRGALHGVMFSTSKLLERKRDEVAGFNRAIARALDVIHGDPAHARELLGKYLDKSNPEALDALLPILRAEIPASPEVGRQAYETATKFHLDSGLIDKAPGYGSVILA</sequence>
<evidence type="ECO:0000313" key="5">
    <source>
        <dbReference type="Proteomes" id="UP000199494"/>
    </source>
</evidence>
<name>A0A222VPN8_9PSEU</name>
<dbReference type="AlphaFoldDB" id="A0A222VPN8"/>
<dbReference type="RefSeq" id="WP_091797887.1">
    <property type="nucleotide sequence ID" value="NZ_CP016353.1"/>
</dbReference>